<feature type="transmembrane region" description="Helical" evidence="10">
    <location>
        <begin position="1327"/>
        <end position="1347"/>
    </location>
</feature>
<comment type="subcellular location">
    <subcellularLocation>
        <location evidence="1">Membrane</location>
        <topology evidence="1">Multi-pass membrane protein</topology>
    </subcellularLocation>
</comment>
<accession>A0A316YZT3</accession>
<feature type="region of interest" description="Disordered" evidence="9">
    <location>
        <begin position="318"/>
        <end position="352"/>
    </location>
</feature>
<keyword evidence="13" id="KW-1185">Reference proteome</keyword>
<dbReference type="Pfam" id="PF22314">
    <property type="entry name" value="NPC1_MLD"/>
    <property type="match status" value="1"/>
</dbReference>
<feature type="region of interest" description="Disordered" evidence="9">
    <location>
        <begin position="736"/>
        <end position="764"/>
    </location>
</feature>
<feature type="region of interest" description="Disordered" evidence="9">
    <location>
        <begin position="1521"/>
        <end position="1549"/>
    </location>
</feature>
<feature type="compositionally biased region" description="Basic and acidic residues" evidence="9">
    <location>
        <begin position="324"/>
        <end position="340"/>
    </location>
</feature>
<feature type="transmembrane region" description="Helical" evidence="10">
    <location>
        <begin position="961"/>
        <end position="986"/>
    </location>
</feature>
<reference evidence="12 13" key="1">
    <citation type="journal article" date="2018" name="Mol. Biol. Evol.">
        <title>Broad Genomic Sampling Reveals a Smut Pathogenic Ancestry of the Fungal Clade Ustilaginomycotina.</title>
        <authorList>
            <person name="Kijpornyongpan T."/>
            <person name="Mondo S.J."/>
            <person name="Barry K."/>
            <person name="Sandor L."/>
            <person name="Lee J."/>
            <person name="Lipzen A."/>
            <person name="Pangilinan J."/>
            <person name="LaButti K."/>
            <person name="Hainaut M."/>
            <person name="Henrissat B."/>
            <person name="Grigoriev I.V."/>
            <person name="Spatafora J.W."/>
            <person name="Aime M.C."/>
        </authorList>
    </citation>
    <scope>NUCLEOTIDE SEQUENCE [LARGE SCALE GENOMIC DNA]</scope>
    <source>
        <strain evidence="12 13">MCA 4198</strain>
    </source>
</reference>
<evidence type="ECO:0000256" key="6">
    <source>
        <dbReference type="ARBA" id="ARBA00023055"/>
    </source>
</evidence>
<feature type="transmembrane region" description="Helical" evidence="10">
    <location>
        <begin position="799"/>
        <end position="823"/>
    </location>
</feature>
<evidence type="ECO:0000259" key="11">
    <source>
        <dbReference type="PROSITE" id="PS50156"/>
    </source>
</evidence>
<dbReference type="EMBL" id="KZ819634">
    <property type="protein sequence ID" value="PWN94294.1"/>
    <property type="molecule type" value="Genomic_DNA"/>
</dbReference>
<dbReference type="PROSITE" id="PS50156">
    <property type="entry name" value="SSD"/>
    <property type="match status" value="1"/>
</dbReference>
<dbReference type="SUPFAM" id="SSF82866">
    <property type="entry name" value="Multidrug efflux transporter AcrB transmembrane domain"/>
    <property type="match status" value="2"/>
</dbReference>
<evidence type="ECO:0000256" key="5">
    <source>
        <dbReference type="ARBA" id="ARBA00022989"/>
    </source>
</evidence>
<evidence type="ECO:0000313" key="12">
    <source>
        <dbReference type="EMBL" id="PWN94294.1"/>
    </source>
</evidence>
<feature type="transmembrane region" description="Helical" evidence="10">
    <location>
        <begin position="432"/>
        <end position="451"/>
    </location>
</feature>
<dbReference type="Pfam" id="PF02460">
    <property type="entry name" value="Patched"/>
    <property type="match status" value="1"/>
</dbReference>
<dbReference type="GO" id="GO:0032934">
    <property type="term" value="F:sterol binding"/>
    <property type="evidence" value="ECO:0007669"/>
    <property type="project" value="TreeGrafter"/>
</dbReference>
<feature type="compositionally biased region" description="Acidic residues" evidence="9">
    <location>
        <begin position="1538"/>
        <end position="1549"/>
    </location>
</feature>
<evidence type="ECO:0000256" key="8">
    <source>
        <dbReference type="ARBA" id="ARBA00023157"/>
    </source>
</evidence>
<feature type="transmembrane region" description="Helical" evidence="10">
    <location>
        <begin position="1482"/>
        <end position="1505"/>
    </location>
</feature>
<dbReference type="Proteomes" id="UP000245768">
    <property type="component" value="Unassembled WGS sequence"/>
</dbReference>
<dbReference type="InterPro" id="IPR053956">
    <property type="entry name" value="NPC1_MLD"/>
</dbReference>
<protein>
    <recommendedName>
        <fullName evidence="11">SSD domain-containing protein</fullName>
    </recommendedName>
</protein>
<feature type="transmembrane region" description="Helical" evidence="10">
    <location>
        <begin position="1062"/>
        <end position="1081"/>
    </location>
</feature>
<feature type="compositionally biased region" description="Polar residues" evidence="9">
    <location>
        <begin position="343"/>
        <end position="352"/>
    </location>
</feature>
<keyword evidence="2" id="KW-0813">Transport</keyword>
<dbReference type="InterPro" id="IPR000731">
    <property type="entry name" value="SSD"/>
</dbReference>
<evidence type="ECO:0000256" key="2">
    <source>
        <dbReference type="ARBA" id="ARBA00022448"/>
    </source>
</evidence>
<dbReference type="PANTHER" id="PTHR45727">
    <property type="entry name" value="NPC INTRACELLULAR CHOLESTEROL TRANSPORTER 1"/>
    <property type="match status" value="1"/>
</dbReference>
<dbReference type="GeneID" id="37047412"/>
<keyword evidence="5 10" id="KW-1133">Transmembrane helix</keyword>
<dbReference type="InterPro" id="IPR003392">
    <property type="entry name" value="PTHD_SSD"/>
</dbReference>
<evidence type="ECO:0000256" key="10">
    <source>
        <dbReference type="SAM" id="Phobius"/>
    </source>
</evidence>
<dbReference type="RefSeq" id="XP_025381492.1">
    <property type="nucleotide sequence ID" value="XM_025525496.1"/>
</dbReference>
<feature type="compositionally biased region" description="Low complexity" evidence="9">
    <location>
        <begin position="740"/>
        <end position="756"/>
    </location>
</feature>
<sequence>MAMAEQAAMASAGRGRRPGRCNMRGSCGKSSVFSPDLPCALEEVDAEQPDNELRKSVVAVCGPTFSSGPLCCTADQVESLRQNVDQAEALVSGCPACRNNFRNLFCSMTCGGDQSQYLDVVETQKSSTPGADGDVAVKTINYWAGEEFRQGLYDNCKNVKFGPGNAFAMDLLGGGAKDADAFLKYMGDVKPLVGSPFQINFPHANTSSISRSNSEPLPFNPTPRQCGDPDLLSRCACTDCPEVCATLPYVGPPVHHETCTVSLPFGGGRWISCFGLFVAVMYALGLVIMLTGYGIGLRHNLGRRKRAAIRHRNSGISVRSEGSGYERVRLSSEEQDDRHSGMSGANTADGTHQSLVGARARDEYSGDDVDDESLGSHGQRLAARGSALLAGIGLGSSSTSRGALSTTQPRSYKLNVWLSSFFYRLGLRCARYPYVTFGLAALFVALANLGWRRFDVETDPVELWVSPGSEARHRKMYFDEHFGPFYRTQQIFVMDKTAAALAKTMKPTAGDEWQQRLVDEASPVLNWERLQWWADVEAEIRALKSPKGFTLDDVCFAPAGPNGPCVVQSIMGYFGDSLQGLNEGNWKDALDRCASSPAECLPAFGQPLKRNIILGGVPETIVSGDAGDTSAEGKASDARSLVTTWVVTNSLNETEVARAQDWEIALEKLLFSIAGIDEEEGGEHPLGIRRRELGLEMWLSTESSLQQELARAGSTDVVIVVLSYVFMFLYASLTLGGGSSSSSASSRSNGLSTSRRPSGNHHRSGLAGRILSFLPSRSQGSMGAHPHSWSRRLFVNSKFALGLFGIVVVIAAVSSAVGLFSAVGVKVTLVIVEVLPFLLLAVGVDNVFLLANEMDRQNALASTANPYATSTSYSRSTSALAAAGFAATDDSRTDEESIEDGHEAGTRRASIAFGQAYHVDATERAARTLSKVGPSILLSASVQVAAFLLGATIPMPAVRHFALYAAASMAFVAALQCTVFVAAMALDADRTEAERIDCLPCLKIPGRSRSGTSGDGTTGGSSIDYANVGPGTLQGLASEGFLGRFVRRHYAPWLIKPSVKKLVLVVFAALFAVSLVSVRHVEMGLDQRLALPEGSYLRDYFDGIDAYLDVGPPVYFVVRGADPATREAQQSICGRFTTCEPLSLANTLEGERRRPEVSFLAEPASSWLDDMLQWLNPALEMCCRVRKSDPRKFCGPSDGEPDCQPCFEGRDPGWNITLQGMPEGQEFMRYLEQWLKSPTDQDCPLGGQAAYSAALSIQDEKVISSHFRTFHTPLRSQADFIDALASTERMSKDIIAAASSSENGKIDVFAYSVFSPFFDQYLYLDRLALQLLGGSLVAIIAVTTLLLGSLWTALIVAACVSNAVLCVAASMAYLGIGLNALTLVNLAVCSAICVEFCAHVARAFMRASSSASGGGGAAGFSTLHNPSSSVSWAQKERDERAWAALVDVGPSVISGITGTKLVGISVLFWAHSDILKLYYASLWFVLIITGALHGLVLLPVALSLFGGQGYASGDDEAEVSRRLRRAQDSAEFRPFGADAEEDDSEEEYY</sequence>
<dbReference type="OrthoDB" id="6510177at2759"/>
<evidence type="ECO:0000256" key="1">
    <source>
        <dbReference type="ARBA" id="ARBA00004141"/>
    </source>
</evidence>
<feature type="transmembrane region" description="Helical" evidence="10">
    <location>
        <begin position="1354"/>
        <end position="1374"/>
    </location>
</feature>
<dbReference type="Pfam" id="PF16414">
    <property type="entry name" value="NPC1_N"/>
    <property type="match status" value="1"/>
</dbReference>
<feature type="compositionally biased region" description="Basic and acidic residues" evidence="9">
    <location>
        <begin position="1521"/>
        <end position="1531"/>
    </location>
</feature>
<feature type="domain" description="SSD" evidence="11">
    <location>
        <begin position="716"/>
        <end position="986"/>
    </location>
</feature>
<gene>
    <name evidence="12" type="ORF">FA10DRAFT_45385</name>
</gene>
<keyword evidence="8" id="KW-1015">Disulfide bond</keyword>
<proteinExistence type="predicted"/>
<feature type="transmembrane region" description="Helical" evidence="10">
    <location>
        <begin position="717"/>
        <end position="738"/>
    </location>
</feature>
<feature type="transmembrane region" description="Helical" evidence="10">
    <location>
        <begin position="1444"/>
        <end position="1470"/>
    </location>
</feature>
<feature type="transmembrane region" description="Helical" evidence="10">
    <location>
        <begin position="274"/>
        <end position="296"/>
    </location>
</feature>
<dbReference type="STRING" id="215250.A0A316YZT3"/>
<feature type="transmembrane region" description="Helical" evidence="10">
    <location>
        <begin position="829"/>
        <end position="851"/>
    </location>
</feature>
<organism evidence="12 13">
    <name type="scientific">Acaromyces ingoldii</name>
    <dbReference type="NCBI Taxonomy" id="215250"/>
    <lineage>
        <taxon>Eukaryota</taxon>
        <taxon>Fungi</taxon>
        <taxon>Dikarya</taxon>
        <taxon>Basidiomycota</taxon>
        <taxon>Ustilaginomycotina</taxon>
        <taxon>Exobasidiomycetes</taxon>
        <taxon>Exobasidiales</taxon>
        <taxon>Cryptobasidiaceae</taxon>
        <taxon>Acaromyces</taxon>
    </lineage>
</organism>
<keyword evidence="6" id="KW-0445">Lipid transport</keyword>
<evidence type="ECO:0000256" key="3">
    <source>
        <dbReference type="ARBA" id="ARBA00022692"/>
    </source>
</evidence>
<name>A0A316YZT3_9BASI</name>
<dbReference type="GO" id="GO:0016020">
    <property type="term" value="C:membrane"/>
    <property type="evidence" value="ECO:0007669"/>
    <property type="project" value="UniProtKB-SubCell"/>
</dbReference>
<evidence type="ECO:0000313" key="13">
    <source>
        <dbReference type="Proteomes" id="UP000245768"/>
    </source>
</evidence>
<evidence type="ECO:0000256" key="7">
    <source>
        <dbReference type="ARBA" id="ARBA00023136"/>
    </source>
</evidence>
<dbReference type="InParanoid" id="A0A316YZT3"/>
<evidence type="ECO:0000256" key="9">
    <source>
        <dbReference type="SAM" id="MobiDB-lite"/>
    </source>
</evidence>
<keyword evidence="4" id="KW-0732">Signal</keyword>
<feature type="transmembrane region" description="Helical" evidence="10">
    <location>
        <begin position="936"/>
        <end position="955"/>
    </location>
</feature>
<dbReference type="PANTHER" id="PTHR45727:SF2">
    <property type="entry name" value="NPC INTRACELLULAR CHOLESTEROL TRANSPORTER 1"/>
    <property type="match status" value="1"/>
</dbReference>
<dbReference type="InterPro" id="IPR032190">
    <property type="entry name" value="NPC1_N"/>
</dbReference>
<keyword evidence="7 10" id="KW-0472">Membrane</keyword>
<dbReference type="GO" id="GO:0015918">
    <property type="term" value="P:sterol transport"/>
    <property type="evidence" value="ECO:0007669"/>
    <property type="project" value="TreeGrafter"/>
</dbReference>
<keyword evidence="3 10" id="KW-0812">Transmembrane</keyword>
<evidence type="ECO:0000256" key="4">
    <source>
        <dbReference type="ARBA" id="ARBA00022729"/>
    </source>
</evidence>
<dbReference type="Gene3D" id="1.20.1640.10">
    <property type="entry name" value="Multidrug efflux transporter AcrB transmembrane domain"/>
    <property type="match status" value="2"/>
</dbReference>